<dbReference type="RefSeq" id="WP_169625484.1">
    <property type="nucleotide sequence ID" value="NZ_JABBNT010000003.1"/>
</dbReference>
<feature type="active site" evidence="12">
    <location>
        <position position="266"/>
    </location>
</feature>
<evidence type="ECO:0000256" key="13">
    <source>
        <dbReference type="RuleBase" id="RU003421"/>
    </source>
</evidence>
<evidence type="ECO:0000256" key="4">
    <source>
        <dbReference type="ARBA" id="ARBA00012568"/>
    </source>
</evidence>
<protein>
    <recommendedName>
        <fullName evidence="5 11">Proline iminopeptidase</fullName>
        <shortName evidence="11">PIP</shortName>
        <ecNumber evidence="4 11">3.4.11.5</ecNumber>
    </recommendedName>
    <alternativeName>
        <fullName evidence="10 11">Prolyl aminopeptidase</fullName>
    </alternativeName>
</protein>
<evidence type="ECO:0000259" key="14">
    <source>
        <dbReference type="Pfam" id="PF00561"/>
    </source>
</evidence>
<keyword evidence="7 11" id="KW-0963">Cytoplasm</keyword>
<dbReference type="EC" id="3.4.11.5" evidence="4 11"/>
<keyword evidence="8 11" id="KW-0645">Protease</keyword>
<keyword evidence="6 11" id="KW-0031">Aminopeptidase</keyword>
<dbReference type="GO" id="GO:0004177">
    <property type="term" value="F:aminopeptidase activity"/>
    <property type="evidence" value="ECO:0007669"/>
    <property type="project" value="UniProtKB-UniRule"/>
</dbReference>
<evidence type="ECO:0000256" key="6">
    <source>
        <dbReference type="ARBA" id="ARBA00022438"/>
    </source>
</evidence>
<keyword evidence="16" id="KW-1185">Reference proteome</keyword>
<evidence type="ECO:0000256" key="12">
    <source>
        <dbReference type="PIRSR" id="PIRSR006431-1"/>
    </source>
</evidence>
<dbReference type="InterPro" id="IPR002410">
    <property type="entry name" value="Peptidase_S33"/>
</dbReference>
<comment type="catalytic activity">
    <reaction evidence="1 11 13">
        <text>Release of N-terminal proline from a peptide.</text>
        <dbReference type="EC" id="3.4.11.5"/>
    </reaction>
</comment>
<dbReference type="GO" id="GO:0006508">
    <property type="term" value="P:proteolysis"/>
    <property type="evidence" value="ECO:0007669"/>
    <property type="project" value="UniProtKB-KW"/>
</dbReference>
<evidence type="ECO:0000256" key="10">
    <source>
        <dbReference type="ARBA" id="ARBA00029605"/>
    </source>
</evidence>
<dbReference type="EMBL" id="JABBNT010000003">
    <property type="protein sequence ID" value="NMM45116.1"/>
    <property type="molecule type" value="Genomic_DNA"/>
</dbReference>
<dbReference type="AlphaFoldDB" id="A0A7Y0E0T4"/>
<evidence type="ECO:0000313" key="16">
    <source>
        <dbReference type="Proteomes" id="UP000539372"/>
    </source>
</evidence>
<organism evidence="15 16">
    <name type="scientific">Pacificispira spongiicola</name>
    <dbReference type="NCBI Taxonomy" id="2729598"/>
    <lineage>
        <taxon>Bacteria</taxon>
        <taxon>Pseudomonadati</taxon>
        <taxon>Pseudomonadota</taxon>
        <taxon>Alphaproteobacteria</taxon>
        <taxon>Rhodospirillales</taxon>
        <taxon>Rhodospirillaceae</taxon>
        <taxon>Pacificispira</taxon>
    </lineage>
</organism>
<dbReference type="PANTHER" id="PTHR43722">
    <property type="entry name" value="PROLINE IMINOPEPTIDASE"/>
    <property type="match status" value="1"/>
</dbReference>
<evidence type="ECO:0000256" key="5">
    <source>
        <dbReference type="ARBA" id="ARBA00021843"/>
    </source>
</evidence>
<sequence length="316" mass="35388">MSRDRLYPALEPHDSGYLEVESPHSIYWEESGNPDGVGVCFLHGGPGSGTTAGHRRFFDPDFYKIVLHDQRGAGRSRPSAETRNNDTQRLIEDIETLRVARGIDDWVVFGGSWGSTLALAYAEAHPERVRALVLRGIFLGRQSEVDWFLKGMGQFFPEEYAKFTGHLPEEERGDVLGNYLRRLMNPDEEIHGKAAEIWSRFEASCATLRPNADSIRSIGLRGASLPLARLEAHYFAHRLFLEENELLAKIDRIRHIPCIVVQGRYDVICPPVSAFDLKAVWPNLQLKIIDDAGHSATEPGIVKGLVDAMDGLRTSL</sequence>
<reference evidence="15 16" key="1">
    <citation type="submission" date="2020-04" db="EMBL/GenBank/DDBJ databases">
        <title>Rhodospirillaceae bacterium KN72 isolated from deep sea.</title>
        <authorList>
            <person name="Zhang D.-C."/>
        </authorList>
    </citation>
    <scope>NUCLEOTIDE SEQUENCE [LARGE SCALE GENOMIC DNA]</scope>
    <source>
        <strain evidence="15 16">KN72</strain>
    </source>
</reference>
<dbReference type="GO" id="GO:0005737">
    <property type="term" value="C:cytoplasm"/>
    <property type="evidence" value="ECO:0007669"/>
    <property type="project" value="UniProtKB-SubCell"/>
</dbReference>
<dbReference type="NCBIfam" id="TIGR01249">
    <property type="entry name" value="pro_imino_pep_1"/>
    <property type="match status" value="1"/>
</dbReference>
<feature type="domain" description="AB hydrolase-1" evidence="14">
    <location>
        <begin position="39"/>
        <end position="296"/>
    </location>
</feature>
<evidence type="ECO:0000256" key="7">
    <source>
        <dbReference type="ARBA" id="ARBA00022490"/>
    </source>
</evidence>
<feature type="active site" description="Proton donor" evidence="12">
    <location>
        <position position="294"/>
    </location>
</feature>
<dbReference type="InterPro" id="IPR005944">
    <property type="entry name" value="Pro_iminopeptidase"/>
</dbReference>
<feature type="active site" description="Nucleophile" evidence="12">
    <location>
        <position position="112"/>
    </location>
</feature>
<comment type="subcellular location">
    <subcellularLocation>
        <location evidence="2 11">Cytoplasm</location>
    </subcellularLocation>
</comment>
<dbReference type="Pfam" id="PF00561">
    <property type="entry name" value="Abhydrolase_1"/>
    <property type="match status" value="1"/>
</dbReference>
<proteinExistence type="inferred from homology"/>
<comment type="caution">
    <text evidence="15">The sequence shown here is derived from an EMBL/GenBank/DDBJ whole genome shotgun (WGS) entry which is preliminary data.</text>
</comment>
<dbReference type="PIRSF" id="PIRSF006431">
    <property type="entry name" value="Pept_S33"/>
    <property type="match status" value="1"/>
</dbReference>
<dbReference type="PANTHER" id="PTHR43722:SF1">
    <property type="entry name" value="PROLINE IMINOPEPTIDASE"/>
    <property type="match status" value="1"/>
</dbReference>
<dbReference type="InterPro" id="IPR029058">
    <property type="entry name" value="AB_hydrolase_fold"/>
</dbReference>
<name>A0A7Y0E0T4_9PROT</name>
<keyword evidence="9 11" id="KW-0378">Hydrolase</keyword>
<dbReference type="InterPro" id="IPR000073">
    <property type="entry name" value="AB_hydrolase_1"/>
</dbReference>
<dbReference type="SUPFAM" id="SSF53474">
    <property type="entry name" value="alpha/beta-Hydrolases"/>
    <property type="match status" value="1"/>
</dbReference>
<gene>
    <name evidence="15" type="primary">pip</name>
    <name evidence="15" type="ORF">HH303_11545</name>
</gene>
<evidence type="ECO:0000256" key="9">
    <source>
        <dbReference type="ARBA" id="ARBA00022801"/>
    </source>
</evidence>
<dbReference type="PRINTS" id="PR00793">
    <property type="entry name" value="PROAMNOPTASE"/>
</dbReference>
<evidence type="ECO:0000256" key="8">
    <source>
        <dbReference type="ARBA" id="ARBA00022670"/>
    </source>
</evidence>
<comment type="similarity">
    <text evidence="3 11 13">Belongs to the peptidase S33 family.</text>
</comment>
<dbReference type="Gene3D" id="3.40.50.1820">
    <property type="entry name" value="alpha/beta hydrolase"/>
    <property type="match status" value="1"/>
</dbReference>
<accession>A0A7Y0E0T4</accession>
<evidence type="ECO:0000256" key="3">
    <source>
        <dbReference type="ARBA" id="ARBA00010088"/>
    </source>
</evidence>
<dbReference type="Proteomes" id="UP000539372">
    <property type="component" value="Unassembled WGS sequence"/>
</dbReference>
<dbReference type="PRINTS" id="PR00111">
    <property type="entry name" value="ABHYDROLASE"/>
</dbReference>
<evidence type="ECO:0000256" key="2">
    <source>
        <dbReference type="ARBA" id="ARBA00004496"/>
    </source>
</evidence>
<evidence type="ECO:0000256" key="11">
    <source>
        <dbReference type="PIRNR" id="PIRNR006431"/>
    </source>
</evidence>
<evidence type="ECO:0000313" key="15">
    <source>
        <dbReference type="EMBL" id="NMM45116.1"/>
    </source>
</evidence>
<evidence type="ECO:0000256" key="1">
    <source>
        <dbReference type="ARBA" id="ARBA00001585"/>
    </source>
</evidence>